<feature type="chain" id="PRO_5046578726" evidence="1">
    <location>
        <begin position="20"/>
        <end position="370"/>
    </location>
</feature>
<dbReference type="EMBL" id="JARVKF010000393">
    <property type="protein sequence ID" value="KAK9418126.1"/>
    <property type="molecule type" value="Genomic_DNA"/>
</dbReference>
<feature type="domain" description="AB hydrolase-1" evidence="2">
    <location>
        <begin position="97"/>
        <end position="352"/>
    </location>
</feature>
<dbReference type="InterPro" id="IPR000073">
    <property type="entry name" value="AB_hydrolase_1"/>
</dbReference>
<name>A0ABR2UU71_9PEZI</name>
<protein>
    <submittedName>
        <fullName evidence="3">Alpha/Beta hydrolase protein</fullName>
    </submittedName>
</protein>
<dbReference type="GO" id="GO:0016787">
    <property type="term" value="F:hydrolase activity"/>
    <property type="evidence" value="ECO:0007669"/>
    <property type="project" value="UniProtKB-KW"/>
</dbReference>
<proteinExistence type="predicted"/>
<feature type="signal peptide" evidence="1">
    <location>
        <begin position="1"/>
        <end position="19"/>
    </location>
</feature>
<evidence type="ECO:0000313" key="3">
    <source>
        <dbReference type="EMBL" id="KAK9418126.1"/>
    </source>
</evidence>
<evidence type="ECO:0000256" key="1">
    <source>
        <dbReference type="SAM" id="SignalP"/>
    </source>
</evidence>
<evidence type="ECO:0000313" key="4">
    <source>
        <dbReference type="Proteomes" id="UP001408356"/>
    </source>
</evidence>
<accession>A0ABR2UU71</accession>
<dbReference type="Proteomes" id="UP001408356">
    <property type="component" value="Unassembled WGS sequence"/>
</dbReference>
<organism evidence="3 4">
    <name type="scientific">Seiridium unicorne</name>
    <dbReference type="NCBI Taxonomy" id="138068"/>
    <lineage>
        <taxon>Eukaryota</taxon>
        <taxon>Fungi</taxon>
        <taxon>Dikarya</taxon>
        <taxon>Ascomycota</taxon>
        <taxon>Pezizomycotina</taxon>
        <taxon>Sordariomycetes</taxon>
        <taxon>Xylariomycetidae</taxon>
        <taxon>Amphisphaeriales</taxon>
        <taxon>Sporocadaceae</taxon>
        <taxon>Seiridium</taxon>
    </lineage>
</organism>
<keyword evidence="4" id="KW-1185">Reference proteome</keyword>
<dbReference type="Pfam" id="PF12697">
    <property type="entry name" value="Abhydrolase_6"/>
    <property type="match status" value="1"/>
</dbReference>
<dbReference type="SUPFAM" id="SSF53474">
    <property type="entry name" value="alpha/beta-Hydrolases"/>
    <property type="match status" value="1"/>
</dbReference>
<evidence type="ECO:0000259" key="2">
    <source>
        <dbReference type="Pfam" id="PF12697"/>
    </source>
</evidence>
<sequence length="370" mass="39626">MAHNTLLALITGFVASAAARQCQNLTVPLTLSARNGVFDIQAPETNVDVTNFILDLAQPGHNLTEELLTGYATISGTYEIAATYCEPDAGPGKALQVLTHGIGFDRSYWDFPANNYNYSYVNQALACGYSTFSYDRLGIGQSQHGEPINEIQSFLETAALVTLTTALRENTIAGVGCYEKVVHVGHSFGSIQTYGLVAQHPELSDAIILQGFTQSPDYVPYFELGGNFVQANGNPALAAYPDGYLAAGDQSGVQINFFAPGVFDPAILEAAYNTGEPVTVGEVLTIAGPASVLNTYPGPVLVVTGDRDIPFCGGNCTISTPSIPAMVQEYFANASYFDAFLVPGSGHGLNLEYTWPMTYKVMLDFFDEQI</sequence>
<dbReference type="Gene3D" id="3.40.50.1820">
    <property type="entry name" value="alpha/beta hydrolase"/>
    <property type="match status" value="1"/>
</dbReference>
<keyword evidence="3" id="KW-0378">Hydrolase</keyword>
<reference evidence="3 4" key="1">
    <citation type="journal article" date="2024" name="J. Plant Pathol.">
        <title>Sequence and assembly of the genome of Seiridium unicorne, isolate CBS 538.82, causal agent of cypress canker disease.</title>
        <authorList>
            <person name="Scali E."/>
            <person name="Rocca G.D."/>
            <person name="Danti R."/>
            <person name="Garbelotto M."/>
            <person name="Barberini S."/>
            <person name="Baroncelli R."/>
            <person name="Emiliani G."/>
        </authorList>
    </citation>
    <scope>NUCLEOTIDE SEQUENCE [LARGE SCALE GENOMIC DNA]</scope>
    <source>
        <strain evidence="3 4">BM-138-508</strain>
    </source>
</reference>
<keyword evidence="1" id="KW-0732">Signal</keyword>
<dbReference type="InterPro" id="IPR029058">
    <property type="entry name" value="AB_hydrolase_fold"/>
</dbReference>
<gene>
    <name evidence="3" type="ORF">SUNI508_08320</name>
</gene>
<comment type="caution">
    <text evidence="3">The sequence shown here is derived from an EMBL/GenBank/DDBJ whole genome shotgun (WGS) entry which is preliminary data.</text>
</comment>